<dbReference type="EMBL" id="SNRW01003931">
    <property type="protein sequence ID" value="KAA6388568.1"/>
    <property type="molecule type" value="Genomic_DNA"/>
</dbReference>
<sequence length="63" mass="7432">VADQLKAFMYFQPEDLKKFNETLIETRKRYREQNEVNLNGLSDRTAQTNNMLPTHSTLLLQSM</sequence>
<feature type="non-terminal residue" evidence="1">
    <location>
        <position position="1"/>
    </location>
</feature>
<evidence type="ECO:0000313" key="2">
    <source>
        <dbReference type="Proteomes" id="UP000324800"/>
    </source>
</evidence>
<proteinExistence type="predicted"/>
<dbReference type="AlphaFoldDB" id="A0A5J4W156"/>
<name>A0A5J4W156_9EUKA</name>
<accession>A0A5J4W156</accession>
<dbReference type="Proteomes" id="UP000324800">
    <property type="component" value="Unassembled WGS sequence"/>
</dbReference>
<evidence type="ECO:0000313" key="1">
    <source>
        <dbReference type="EMBL" id="KAA6388568.1"/>
    </source>
</evidence>
<protein>
    <submittedName>
        <fullName evidence="1">Uncharacterized protein</fullName>
    </submittedName>
</protein>
<reference evidence="1 2" key="1">
    <citation type="submission" date="2019-03" db="EMBL/GenBank/DDBJ databases">
        <title>Single cell metagenomics reveals metabolic interactions within the superorganism composed of flagellate Streblomastix strix and complex community of Bacteroidetes bacteria on its surface.</title>
        <authorList>
            <person name="Treitli S.C."/>
            <person name="Kolisko M."/>
            <person name="Husnik F."/>
            <person name="Keeling P."/>
            <person name="Hampl V."/>
        </authorList>
    </citation>
    <scope>NUCLEOTIDE SEQUENCE [LARGE SCALE GENOMIC DNA]</scope>
    <source>
        <strain evidence="1">ST1C</strain>
    </source>
</reference>
<comment type="caution">
    <text evidence="1">The sequence shown here is derived from an EMBL/GenBank/DDBJ whole genome shotgun (WGS) entry which is preliminary data.</text>
</comment>
<gene>
    <name evidence="1" type="ORF">EZS28_015902</name>
</gene>
<organism evidence="1 2">
    <name type="scientific">Streblomastix strix</name>
    <dbReference type="NCBI Taxonomy" id="222440"/>
    <lineage>
        <taxon>Eukaryota</taxon>
        <taxon>Metamonada</taxon>
        <taxon>Preaxostyla</taxon>
        <taxon>Oxymonadida</taxon>
        <taxon>Streblomastigidae</taxon>
        <taxon>Streblomastix</taxon>
    </lineage>
</organism>